<feature type="region of interest" description="Disordered" evidence="1">
    <location>
        <begin position="519"/>
        <end position="539"/>
    </location>
</feature>
<dbReference type="Proteomes" id="UP000299102">
    <property type="component" value="Unassembled WGS sequence"/>
</dbReference>
<feature type="region of interest" description="Disordered" evidence="1">
    <location>
        <begin position="180"/>
        <end position="199"/>
    </location>
</feature>
<evidence type="ECO:0000313" key="4">
    <source>
        <dbReference type="Proteomes" id="UP000299102"/>
    </source>
</evidence>
<evidence type="ECO:0000256" key="1">
    <source>
        <dbReference type="SAM" id="MobiDB-lite"/>
    </source>
</evidence>
<sequence length="826" mass="94630">MTKMPKRDRWRRSKLDLRSDSKCDNNVEQQPDRSEMISARDKFLKALSMSSDSDDDYDNRGSRNSLKSLDYAKLNSSKDRLDKSGDVRDKNSTHNSIQWQPATKNNIENTDSTNDKGKGKGRLTKQKTKLLEAMSVPVESDKAMRMMRLMGWQGGALGRRGEGIVEPIIPAIELVTGAGLGHSPGQGKKERKMESKKGEARTAISFRKEFLENVLDLLRKQDITEKEVIYERPLSTKEKRFTISSLEALNKRRKVGLNTTEEKDSVCRILANLNQMQNLLLTVEFSDSDRSRKIAVDKSLDDESIKTSTTDRNTVTIDDIKKTVVDLKSKKTSNAPSKAVRSHAIKLLVLSKILDFIEDKETLYVDLKFEEKMSPKQRTFFKALVNNLNKKSRFTIGGATENDLYDAIKKKADCVLKLTICQQTFRVMTIQKMYYQKRFINTANTQTKLASADADRINNSIEIDSESESICLKQQNANPVNDTDVESTNDPDLIGLDQDLAAIEQELIKEEVADRSLTPDSDVLQFDDQLESRDTSKDGNLMEDLEAIKTEDEKNCMFKMEFEDWMDDDRSALKSIDKIHIEGEEFEKNLEENDKADDVDRQIKIEENSNLVEEFVTELSPSSSKRSREDSESSDLQMSKKTKVYIDDILKVNIAIVPTTYPDQKLNSNTVKLIQTEVIESIDSMSESNYIPQLKCQGIIDGALKFVCKNYDSYLWLKKRISEVVLPDIELKLIHFTEKSKDGSRKKMMLRTRSYIKEDVRRIFSRIEKINKYLVTKEWTVLNEMWDESNGLLNVVLEMDIDSYFALEKENFSIYTGFDVGVFTEI</sequence>
<feature type="region of interest" description="Disordered" evidence="1">
    <location>
        <begin position="616"/>
        <end position="637"/>
    </location>
</feature>
<organism evidence="3 4">
    <name type="scientific">Eumeta variegata</name>
    <name type="common">Bagworm moth</name>
    <name type="synonym">Eumeta japonica</name>
    <dbReference type="NCBI Taxonomy" id="151549"/>
    <lineage>
        <taxon>Eukaryota</taxon>
        <taxon>Metazoa</taxon>
        <taxon>Ecdysozoa</taxon>
        <taxon>Arthropoda</taxon>
        <taxon>Hexapoda</taxon>
        <taxon>Insecta</taxon>
        <taxon>Pterygota</taxon>
        <taxon>Neoptera</taxon>
        <taxon>Endopterygota</taxon>
        <taxon>Lepidoptera</taxon>
        <taxon>Glossata</taxon>
        <taxon>Ditrysia</taxon>
        <taxon>Tineoidea</taxon>
        <taxon>Psychidae</taxon>
        <taxon>Oiketicinae</taxon>
        <taxon>Eumeta</taxon>
    </lineage>
</organism>
<dbReference type="GO" id="GO:0003676">
    <property type="term" value="F:nucleic acid binding"/>
    <property type="evidence" value="ECO:0007669"/>
    <property type="project" value="InterPro"/>
</dbReference>
<dbReference type="PROSITE" id="PS50174">
    <property type="entry name" value="G_PATCH"/>
    <property type="match status" value="1"/>
</dbReference>
<dbReference type="AlphaFoldDB" id="A0A4C1ZYU2"/>
<gene>
    <name evidence="3" type="ORF">EVAR_100049_1</name>
</gene>
<keyword evidence="4" id="KW-1185">Reference proteome</keyword>
<evidence type="ECO:0000313" key="3">
    <source>
        <dbReference type="EMBL" id="GBP92184.1"/>
    </source>
</evidence>
<dbReference type="Pfam" id="PF16012">
    <property type="entry name" value="DUF4780"/>
    <property type="match status" value="1"/>
</dbReference>
<protein>
    <recommendedName>
        <fullName evidence="2">G-patch domain-containing protein</fullName>
    </recommendedName>
</protein>
<dbReference type="EMBL" id="BGZK01002246">
    <property type="protein sequence ID" value="GBP92184.1"/>
    <property type="molecule type" value="Genomic_DNA"/>
</dbReference>
<dbReference type="STRING" id="151549.A0A4C1ZYU2"/>
<feature type="compositionally biased region" description="Basic and acidic residues" evidence="1">
    <location>
        <begin position="76"/>
        <end position="92"/>
    </location>
</feature>
<dbReference type="InterPro" id="IPR031961">
    <property type="entry name" value="DUF4780"/>
</dbReference>
<proteinExistence type="predicted"/>
<evidence type="ECO:0000259" key="2">
    <source>
        <dbReference type="PROSITE" id="PS50174"/>
    </source>
</evidence>
<feature type="compositionally biased region" description="Basic and acidic residues" evidence="1">
    <location>
        <begin position="187"/>
        <end position="199"/>
    </location>
</feature>
<feature type="region of interest" description="Disordered" evidence="1">
    <location>
        <begin position="1"/>
        <end position="124"/>
    </location>
</feature>
<dbReference type="Pfam" id="PF01585">
    <property type="entry name" value="G-patch"/>
    <property type="match status" value="1"/>
</dbReference>
<feature type="compositionally biased region" description="Polar residues" evidence="1">
    <location>
        <begin position="93"/>
        <end position="112"/>
    </location>
</feature>
<feature type="domain" description="G-patch" evidence="2">
    <location>
        <begin position="139"/>
        <end position="185"/>
    </location>
</feature>
<accession>A0A4C1ZYU2</accession>
<dbReference type="InterPro" id="IPR000467">
    <property type="entry name" value="G_patch_dom"/>
</dbReference>
<dbReference type="OrthoDB" id="6911085at2759"/>
<dbReference type="SMART" id="SM00443">
    <property type="entry name" value="G_patch"/>
    <property type="match status" value="1"/>
</dbReference>
<comment type="caution">
    <text evidence="3">The sequence shown here is derived from an EMBL/GenBank/DDBJ whole genome shotgun (WGS) entry which is preliminary data.</text>
</comment>
<feature type="compositionally biased region" description="Basic residues" evidence="1">
    <location>
        <begin position="1"/>
        <end position="12"/>
    </location>
</feature>
<reference evidence="3 4" key="1">
    <citation type="journal article" date="2019" name="Commun. Biol.">
        <title>The bagworm genome reveals a unique fibroin gene that provides high tensile strength.</title>
        <authorList>
            <person name="Kono N."/>
            <person name="Nakamura H."/>
            <person name="Ohtoshi R."/>
            <person name="Tomita M."/>
            <person name="Numata K."/>
            <person name="Arakawa K."/>
        </authorList>
    </citation>
    <scope>NUCLEOTIDE SEQUENCE [LARGE SCALE GENOMIC DNA]</scope>
</reference>
<name>A0A4C1ZYU2_EUMVA</name>
<feature type="compositionally biased region" description="Basic and acidic residues" evidence="1">
    <location>
        <begin position="13"/>
        <end position="44"/>
    </location>
</feature>